<keyword evidence="2" id="KW-1185">Reference proteome</keyword>
<gene>
    <name evidence="1" type="ORF">PIB30_008673</name>
</gene>
<evidence type="ECO:0000313" key="1">
    <source>
        <dbReference type="EMBL" id="MED6143726.1"/>
    </source>
</evidence>
<organism evidence="1 2">
    <name type="scientific">Stylosanthes scabra</name>
    <dbReference type="NCBI Taxonomy" id="79078"/>
    <lineage>
        <taxon>Eukaryota</taxon>
        <taxon>Viridiplantae</taxon>
        <taxon>Streptophyta</taxon>
        <taxon>Embryophyta</taxon>
        <taxon>Tracheophyta</taxon>
        <taxon>Spermatophyta</taxon>
        <taxon>Magnoliopsida</taxon>
        <taxon>eudicotyledons</taxon>
        <taxon>Gunneridae</taxon>
        <taxon>Pentapetalae</taxon>
        <taxon>rosids</taxon>
        <taxon>fabids</taxon>
        <taxon>Fabales</taxon>
        <taxon>Fabaceae</taxon>
        <taxon>Papilionoideae</taxon>
        <taxon>50 kb inversion clade</taxon>
        <taxon>dalbergioids sensu lato</taxon>
        <taxon>Dalbergieae</taxon>
        <taxon>Pterocarpus clade</taxon>
        <taxon>Stylosanthes</taxon>
    </lineage>
</organism>
<dbReference type="Proteomes" id="UP001341840">
    <property type="component" value="Unassembled WGS sequence"/>
</dbReference>
<protein>
    <submittedName>
        <fullName evidence="1">Uncharacterized protein</fullName>
    </submittedName>
</protein>
<sequence>MTNRSLNDRADLGYIKGRSALPSGSQILIWRFFSSTLPTSHINLQPSVLVRPVTSGVPNPRRYIMYIGAVCGDFLEKPTMVNQEEEGGAQKLHEGLKDTTTFALPATYPI</sequence>
<dbReference type="EMBL" id="JASCZI010090640">
    <property type="protein sequence ID" value="MED6143726.1"/>
    <property type="molecule type" value="Genomic_DNA"/>
</dbReference>
<proteinExistence type="predicted"/>
<reference evidence="1 2" key="1">
    <citation type="journal article" date="2023" name="Plants (Basel)">
        <title>Bridging the Gap: Combining Genomics and Transcriptomics Approaches to Understand Stylosanthes scabra, an Orphan Legume from the Brazilian Caatinga.</title>
        <authorList>
            <person name="Ferreira-Neto J.R.C."/>
            <person name="da Silva M.D."/>
            <person name="Binneck E."/>
            <person name="de Melo N.F."/>
            <person name="da Silva R.H."/>
            <person name="de Melo A.L.T.M."/>
            <person name="Pandolfi V."/>
            <person name="Bustamante F.O."/>
            <person name="Brasileiro-Vidal A.C."/>
            <person name="Benko-Iseppon A.M."/>
        </authorList>
    </citation>
    <scope>NUCLEOTIDE SEQUENCE [LARGE SCALE GENOMIC DNA]</scope>
    <source>
        <tissue evidence="1">Leaves</tissue>
    </source>
</reference>
<comment type="caution">
    <text evidence="1">The sequence shown here is derived from an EMBL/GenBank/DDBJ whole genome shotgun (WGS) entry which is preliminary data.</text>
</comment>
<accession>A0ABU6T6A2</accession>
<evidence type="ECO:0000313" key="2">
    <source>
        <dbReference type="Proteomes" id="UP001341840"/>
    </source>
</evidence>
<name>A0ABU6T6A2_9FABA</name>